<dbReference type="Pfam" id="PF00501">
    <property type="entry name" value="AMP-binding"/>
    <property type="match status" value="1"/>
</dbReference>
<dbReference type="InterPro" id="IPR000873">
    <property type="entry name" value="AMP-dep_synth/lig_dom"/>
</dbReference>
<dbReference type="InterPro" id="IPR045851">
    <property type="entry name" value="AMP-bd_C_sf"/>
</dbReference>
<gene>
    <name evidence="8" type="ORF">SAMN05421640_0602</name>
</gene>
<evidence type="ECO:0000256" key="3">
    <source>
        <dbReference type="ARBA" id="ARBA00022598"/>
    </source>
</evidence>
<dbReference type="SUPFAM" id="SSF56801">
    <property type="entry name" value="Acetyl-CoA synthetase-like"/>
    <property type="match status" value="1"/>
</dbReference>
<evidence type="ECO:0000259" key="7">
    <source>
        <dbReference type="Pfam" id="PF13193"/>
    </source>
</evidence>
<dbReference type="InterPro" id="IPR020845">
    <property type="entry name" value="AMP-binding_CS"/>
</dbReference>
<keyword evidence="2" id="KW-0474">Menaquinone biosynthesis</keyword>
<dbReference type="PROSITE" id="PS00455">
    <property type="entry name" value="AMP_BINDING"/>
    <property type="match status" value="1"/>
</dbReference>
<dbReference type="NCBIfam" id="TIGR01923">
    <property type="entry name" value="menE"/>
    <property type="match status" value="1"/>
</dbReference>
<organism evidence="8 9">
    <name type="scientific">Ekhidna lutea</name>
    <dbReference type="NCBI Taxonomy" id="447679"/>
    <lineage>
        <taxon>Bacteria</taxon>
        <taxon>Pseudomonadati</taxon>
        <taxon>Bacteroidota</taxon>
        <taxon>Cytophagia</taxon>
        <taxon>Cytophagales</taxon>
        <taxon>Reichenbachiellaceae</taxon>
        <taxon>Ekhidna</taxon>
    </lineage>
</organism>
<dbReference type="EMBL" id="FZPD01000001">
    <property type="protein sequence ID" value="SNS54464.1"/>
    <property type="molecule type" value="Genomic_DNA"/>
</dbReference>
<keyword evidence="4" id="KW-0547">Nucleotide-binding</keyword>
<evidence type="ECO:0000256" key="2">
    <source>
        <dbReference type="ARBA" id="ARBA00022428"/>
    </source>
</evidence>
<name>A0A239FEF5_EKHLU</name>
<dbReference type="GO" id="GO:0031956">
    <property type="term" value="F:medium-chain fatty acid-CoA ligase activity"/>
    <property type="evidence" value="ECO:0007669"/>
    <property type="project" value="TreeGrafter"/>
</dbReference>
<evidence type="ECO:0000313" key="8">
    <source>
        <dbReference type="EMBL" id="SNS54464.1"/>
    </source>
</evidence>
<dbReference type="RefSeq" id="WP_089355356.1">
    <property type="nucleotide sequence ID" value="NZ_FZPD01000001.1"/>
</dbReference>
<comment type="similarity">
    <text evidence="1">Belongs to the ATP-dependent AMP-binding enzyme family.</text>
</comment>
<dbReference type="InterPro" id="IPR025110">
    <property type="entry name" value="AMP-bd_C"/>
</dbReference>
<dbReference type="GO" id="GO:0008756">
    <property type="term" value="F:o-succinylbenzoate-CoA ligase activity"/>
    <property type="evidence" value="ECO:0007669"/>
    <property type="project" value="InterPro"/>
</dbReference>
<dbReference type="Pfam" id="PF13193">
    <property type="entry name" value="AMP-binding_C"/>
    <property type="match status" value="1"/>
</dbReference>
<sequence>MSFRKDWIERWAEYAPIKVAVSDAETGDSLTYRQLNNLSNFLAKRLQTEGIQPGDRVAVLSEFRLEYIVLLGAAMKLGFIIVPINYRLSAREVCYMVNNCEPKMVISEEKFSSLIDSDELEHKPSISWDMQDLFSELSKVLGDEEFNANDIKDDDPLFIIYTSGTTGFPKGAIYSYKMAFWNAINTQIRLDITSRDHTVICMPPFHTGGWNVLLMPFLLQGGSFTLLRKFDATTVLNLLEDEEATLFMGVPTMLKMMADDESFSEVSLESVRYFIVGGEAMPLPLIELWESKGVPIRQGFGLTEAGPNIYSLHHDDAMRKIGSIGTPNFFVDVKLMKQDGKEAKDEEEGELWLNGPVVTPGYWNNDEATKDAFTDGWFRTGDILVRDEEGYYYVKDRIKNMFISGGENVYPAEVEKLLQTHPSIQEVAVIGVPDDRWGEVGKAIVVGRSATLTQDDILDFCAGKLAKFKIPKHVELVNEIPKTESGKIDRKKLKSFVNT</sequence>
<evidence type="ECO:0000256" key="1">
    <source>
        <dbReference type="ARBA" id="ARBA00006432"/>
    </source>
</evidence>
<dbReference type="Gene3D" id="3.30.300.30">
    <property type="match status" value="1"/>
</dbReference>
<protein>
    <submittedName>
        <fullName evidence="8">Fatty-acyl-CoA synthase</fullName>
    </submittedName>
</protein>
<dbReference type="PANTHER" id="PTHR43201:SF5">
    <property type="entry name" value="MEDIUM-CHAIN ACYL-COA LIGASE ACSF2, MITOCHONDRIAL"/>
    <property type="match status" value="1"/>
</dbReference>
<keyword evidence="5" id="KW-0067">ATP-binding</keyword>
<evidence type="ECO:0000259" key="6">
    <source>
        <dbReference type="Pfam" id="PF00501"/>
    </source>
</evidence>
<feature type="domain" description="AMP-binding enzyme C-terminal" evidence="7">
    <location>
        <begin position="413"/>
        <end position="487"/>
    </location>
</feature>
<keyword evidence="9" id="KW-1185">Reference proteome</keyword>
<dbReference type="AlphaFoldDB" id="A0A239FEF5"/>
<dbReference type="Proteomes" id="UP000198393">
    <property type="component" value="Unassembled WGS sequence"/>
</dbReference>
<evidence type="ECO:0000313" key="9">
    <source>
        <dbReference type="Proteomes" id="UP000198393"/>
    </source>
</evidence>
<reference evidence="8 9" key="1">
    <citation type="submission" date="2017-06" db="EMBL/GenBank/DDBJ databases">
        <authorList>
            <person name="Kim H.J."/>
            <person name="Triplett B.A."/>
        </authorList>
    </citation>
    <scope>NUCLEOTIDE SEQUENCE [LARGE SCALE GENOMIC DNA]</scope>
    <source>
        <strain evidence="8 9">DSM 19307</strain>
    </source>
</reference>
<evidence type="ECO:0000256" key="4">
    <source>
        <dbReference type="ARBA" id="ARBA00022741"/>
    </source>
</evidence>
<keyword evidence="3" id="KW-0436">Ligase</keyword>
<dbReference type="GO" id="GO:0006631">
    <property type="term" value="P:fatty acid metabolic process"/>
    <property type="evidence" value="ECO:0007669"/>
    <property type="project" value="TreeGrafter"/>
</dbReference>
<dbReference type="GO" id="GO:0005524">
    <property type="term" value="F:ATP binding"/>
    <property type="evidence" value="ECO:0007669"/>
    <property type="project" value="UniProtKB-KW"/>
</dbReference>
<proteinExistence type="inferred from homology"/>
<dbReference type="GO" id="GO:0009234">
    <property type="term" value="P:menaquinone biosynthetic process"/>
    <property type="evidence" value="ECO:0007669"/>
    <property type="project" value="UniProtKB-KW"/>
</dbReference>
<accession>A0A239FEF5</accession>
<feature type="domain" description="AMP-dependent synthetase/ligase" evidence="6">
    <location>
        <begin position="9"/>
        <end position="363"/>
    </location>
</feature>
<dbReference type="InterPro" id="IPR010192">
    <property type="entry name" value="MenE"/>
</dbReference>
<dbReference type="FunFam" id="3.30.300.30:FF:000008">
    <property type="entry name" value="2,3-dihydroxybenzoate-AMP ligase"/>
    <property type="match status" value="1"/>
</dbReference>
<dbReference type="PANTHER" id="PTHR43201">
    <property type="entry name" value="ACYL-COA SYNTHETASE"/>
    <property type="match status" value="1"/>
</dbReference>
<dbReference type="InterPro" id="IPR042099">
    <property type="entry name" value="ANL_N_sf"/>
</dbReference>
<dbReference type="OrthoDB" id="9778383at2"/>
<dbReference type="CDD" id="cd17631">
    <property type="entry name" value="FACL_FadD13-like"/>
    <property type="match status" value="1"/>
</dbReference>
<dbReference type="Gene3D" id="3.40.50.12780">
    <property type="entry name" value="N-terminal domain of ligase-like"/>
    <property type="match status" value="1"/>
</dbReference>
<evidence type="ECO:0000256" key="5">
    <source>
        <dbReference type="ARBA" id="ARBA00022840"/>
    </source>
</evidence>